<keyword evidence="5 7" id="KW-0175">Coiled coil</keyword>
<evidence type="ECO:0000256" key="1">
    <source>
        <dbReference type="ARBA" id="ARBA00004245"/>
    </source>
</evidence>
<dbReference type="EMBL" id="JAQMWT010000230">
    <property type="protein sequence ID" value="KAJ8607190.1"/>
    <property type="molecule type" value="Genomic_DNA"/>
</dbReference>
<dbReference type="InterPro" id="IPR008374">
    <property type="entry name" value="SF_assemblin/giardin_b"/>
</dbReference>
<dbReference type="Pfam" id="PF06705">
    <property type="entry name" value="SF-assemblin"/>
    <property type="match status" value="1"/>
</dbReference>
<dbReference type="GO" id="GO:0005874">
    <property type="term" value="C:microtubule"/>
    <property type="evidence" value="ECO:0007669"/>
    <property type="project" value="UniProtKB-KW"/>
</dbReference>
<evidence type="ECO:0000256" key="6">
    <source>
        <dbReference type="ARBA" id="ARBA00023212"/>
    </source>
</evidence>
<name>A0AAD7UJR9_9STRA</name>
<evidence type="ECO:0000256" key="2">
    <source>
        <dbReference type="ARBA" id="ARBA00005678"/>
    </source>
</evidence>
<keyword evidence="4" id="KW-0493">Microtubule</keyword>
<reference evidence="8" key="1">
    <citation type="submission" date="2023-01" db="EMBL/GenBank/DDBJ databases">
        <title>Metagenome sequencing of chrysophaentin producing Chrysophaeum taylorii.</title>
        <authorList>
            <person name="Davison J."/>
            <person name="Bewley C."/>
        </authorList>
    </citation>
    <scope>NUCLEOTIDE SEQUENCE</scope>
    <source>
        <strain evidence="8">NIES-1699</strain>
    </source>
</reference>
<comment type="similarity">
    <text evidence="2">Belongs to the SF-assemblin family.</text>
</comment>
<organism evidence="8 9">
    <name type="scientific">Chrysophaeum taylorii</name>
    <dbReference type="NCBI Taxonomy" id="2483200"/>
    <lineage>
        <taxon>Eukaryota</taxon>
        <taxon>Sar</taxon>
        <taxon>Stramenopiles</taxon>
        <taxon>Ochrophyta</taxon>
        <taxon>Pelagophyceae</taxon>
        <taxon>Pelagomonadales</taxon>
        <taxon>Pelagomonadaceae</taxon>
        <taxon>Chrysophaeum</taxon>
    </lineage>
</organism>
<evidence type="ECO:0008006" key="10">
    <source>
        <dbReference type="Google" id="ProtNLM"/>
    </source>
</evidence>
<evidence type="ECO:0000256" key="7">
    <source>
        <dbReference type="SAM" id="Coils"/>
    </source>
</evidence>
<feature type="coiled-coil region" evidence="7">
    <location>
        <begin position="37"/>
        <end position="71"/>
    </location>
</feature>
<sequence length="259" mass="29529">MAAAGKKKHGTFERLEDIMASFEAFNSDMRIGTKQRREKDEERILSIKRQLSSLEGRLETQIERREEILEATRAWGLAAIDDRKRSMAARLEKERGRVALRLDAIRARLASSLARAAVDFEAIPVDIEERGRALAQRLRECMAHFDTESAARVEREGSVVERLGNHESEVAKHFNADRTQRERAYVDLVAMFEAHVARHDKQTEAFGAAFDEKVARLRNAITIEAKTRWREDTELANAMDAYVSKLQLSLHAVNSDKIV</sequence>
<comment type="subcellular location">
    <subcellularLocation>
        <location evidence="1">Cytoplasm</location>
        <location evidence="1">Cytoskeleton</location>
    </subcellularLocation>
</comment>
<dbReference type="Proteomes" id="UP001230188">
    <property type="component" value="Unassembled WGS sequence"/>
</dbReference>
<proteinExistence type="inferred from homology"/>
<keyword evidence="3" id="KW-0963">Cytoplasm</keyword>
<evidence type="ECO:0000256" key="5">
    <source>
        <dbReference type="ARBA" id="ARBA00023054"/>
    </source>
</evidence>
<comment type="caution">
    <text evidence="8">The sequence shown here is derived from an EMBL/GenBank/DDBJ whole genome shotgun (WGS) entry which is preliminary data.</text>
</comment>
<evidence type="ECO:0000256" key="3">
    <source>
        <dbReference type="ARBA" id="ARBA00022490"/>
    </source>
</evidence>
<dbReference type="PANTHER" id="PTHR40412:SF1">
    <property type="entry name" value="SF-ASSEMBLIN"/>
    <property type="match status" value="1"/>
</dbReference>
<gene>
    <name evidence="8" type="ORF">CTAYLR_007354</name>
</gene>
<accession>A0AAD7UJR9</accession>
<protein>
    <recommendedName>
        <fullName evidence="10">SF-assemblin</fullName>
    </recommendedName>
</protein>
<evidence type="ECO:0000256" key="4">
    <source>
        <dbReference type="ARBA" id="ARBA00022701"/>
    </source>
</evidence>
<dbReference type="AlphaFoldDB" id="A0AAD7UJR9"/>
<evidence type="ECO:0000313" key="8">
    <source>
        <dbReference type="EMBL" id="KAJ8607190.1"/>
    </source>
</evidence>
<dbReference type="GO" id="GO:0005200">
    <property type="term" value="F:structural constituent of cytoskeleton"/>
    <property type="evidence" value="ECO:0007669"/>
    <property type="project" value="InterPro"/>
</dbReference>
<dbReference type="PRINTS" id="PR01799">
    <property type="entry name" value="SFASSEMBLIN"/>
</dbReference>
<dbReference type="PANTHER" id="PTHR40412">
    <property type="entry name" value="SF-ASSEMBLIN"/>
    <property type="match status" value="1"/>
</dbReference>
<evidence type="ECO:0000313" key="9">
    <source>
        <dbReference type="Proteomes" id="UP001230188"/>
    </source>
</evidence>
<keyword evidence="9" id="KW-1185">Reference proteome</keyword>
<keyword evidence="6" id="KW-0206">Cytoskeleton</keyword>